<dbReference type="EMBL" id="JAUQTB010000004">
    <property type="protein sequence ID" value="MDO7906711.1"/>
    <property type="molecule type" value="Genomic_DNA"/>
</dbReference>
<accession>A0ABT9CBR5</accession>
<evidence type="ECO:0000313" key="3">
    <source>
        <dbReference type="Proteomes" id="UP001240171"/>
    </source>
</evidence>
<proteinExistence type="predicted"/>
<dbReference type="InterPro" id="IPR011008">
    <property type="entry name" value="Dimeric_a/b-barrel"/>
</dbReference>
<organism evidence="2 3">
    <name type="scientific">Paenibacillus lacisoli</name>
    <dbReference type="NCBI Taxonomy" id="3064525"/>
    <lineage>
        <taxon>Bacteria</taxon>
        <taxon>Bacillati</taxon>
        <taxon>Bacillota</taxon>
        <taxon>Bacilli</taxon>
        <taxon>Bacillales</taxon>
        <taxon>Paenibacillaceae</taxon>
        <taxon>Paenibacillus</taxon>
    </lineage>
</organism>
<dbReference type="Proteomes" id="UP001240171">
    <property type="component" value="Unassembled WGS sequence"/>
</dbReference>
<dbReference type="GO" id="GO:0004497">
    <property type="term" value="F:monooxygenase activity"/>
    <property type="evidence" value="ECO:0007669"/>
    <property type="project" value="UniProtKB-KW"/>
</dbReference>
<keyword evidence="2" id="KW-0503">Monooxygenase</keyword>
<evidence type="ECO:0000259" key="1">
    <source>
        <dbReference type="PROSITE" id="PS51725"/>
    </source>
</evidence>
<dbReference type="PROSITE" id="PS51725">
    <property type="entry name" value="ABM"/>
    <property type="match status" value="1"/>
</dbReference>
<name>A0ABT9CBR5_9BACL</name>
<keyword evidence="3" id="KW-1185">Reference proteome</keyword>
<sequence>MSKFGLFGKFTVEEHQREELVRILLEAAASMQDLEECENYVVHTSAQDPRAVYVHEVWTSENAHQASLQLEAAQTLIRHAKPIIKDVERVCPLIPQGGKGIS</sequence>
<dbReference type="InterPro" id="IPR007138">
    <property type="entry name" value="ABM_dom"/>
</dbReference>
<keyword evidence="2" id="KW-0560">Oxidoreductase</keyword>
<dbReference type="RefSeq" id="WP_305023911.1">
    <property type="nucleotide sequence ID" value="NZ_JAUQTB010000004.1"/>
</dbReference>
<gene>
    <name evidence="2" type="ORF">Q5741_09780</name>
</gene>
<reference evidence="2 3" key="1">
    <citation type="submission" date="2023-07" db="EMBL/GenBank/DDBJ databases">
        <title>Paenibacillus sp. JX-17 nov. isolated from soil.</title>
        <authorList>
            <person name="Wan Y."/>
            <person name="Liu B."/>
        </authorList>
    </citation>
    <scope>NUCLEOTIDE SEQUENCE [LARGE SCALE GENOMIC DNA]</scope>
    <source>
        <strain evidence="2 3">JX-17</strain>
    </source>
</reference>
<dbReference type="Gene3D" id="3.30.70.100">
    <property type="match status" value="1"/>
</dbReference>
<protein>
    <submittedName>
        <fullName evidence="2">Quinol monooxygenase</fullName>
        <ecNumber evidence="2">1.-.-.-</ecNumber>
    </submittedName>
</protein>
<feature type="domain" description="ABM" evidence="1">
    <location>
        <begin position="4"/>
        <end position="93"/>
    </location>
</feature>
<dbReference type="EC" id="1.-.-.-" evidence="2"/>
<dbReference type="SUPFAM" id="SSF54909">
    <property type="entry name" value="Dimeric alpha+beta barrel"/>
    <property type="match status" value="1"/>
</dbReference>
<evidence type="ECO:0000313" key="2">
    <source>
        <dbReference type="EMBL" id="MDO7906711.1"/>
    </source>
</evidence>
<dbReference type="Pfam" id="PF03992">
    <property type="entry name" value="ABM"/>
    <property type="match status" value="1"/>
</dbReference>
<comment type="caution">
    <text evidence="2">The sequence shown here is derived from an EMBL/GenBank/DDBJ whole genome shotgun (WGS) entry which is preliminary data.</text>
</comment>